<reference evidence="3" key="1">
    <citation type="journal article" date="2013" name="Sci. Rep.">
        <title>Metagenomics uncovers a new group of low GC and ultra-small marine Actinobacteria.</title>
        <authorList>
            <person name="Ghai R."/>
            <person name="Mizuno C.M."/>
            <person name="Picazo A."/>
            <person name="Camacho A."/>
            <person name="Rodriguez-Valera F."/>
        </authorList>
    </citation>
    <scope>NUCLEOTIDE SEQUENCE</scope>
</reference>
<dbReference type="Gene3D" id="3.40.50.1360">
    <property type="match status" value="1"/>
</dbReference>
<accession>S5DQU4</accession>
<proteinExistence type="predicted"/>
<comment type="pathway">
    <text evidence="1">Carbohydrate degradation.</text>
</comment>
<evidence type="ECO:0000313" key="3">
    <source>
        <dbReference type="EMBL" id="AGQ19265.1"/>
    </source>
</evidence>
<dbReference type="PANTHER" id="PTHR11054:SF0">
    <property type="entry name" value="6-PHOSPHOGLUCONOLACTONASE"/>
    <property type="match status" value="1"/>
</dbReference>
<sequence>MARDINIHSEDNHESASIYVVNQIKDLIENSNGQFSLGLSGGETPRFAYSIMSETFNNLSQTIIWTVDDRWVDASDELSNQNLINNYFEQSQAEVLKFDFSGDSPQLDAEIYEKKIKDKISNFNVAILGLGQDGHIASLFPNSEATMNKESLYVANEVNIKTKWRVTATFKLLGKIDKIFILATGENKNDILKSVNADNNLPISTLKKFSNNIEIVTDQII</sequence>
<dbReference type="InterPro" id="IPR006148">
    <property type="entry name" value="Glc/Gal-6P_isomerase"/>
</dbReference>
<dbReference type="InterPro" id="IPR039104">
    <property type="entry name" value="6PGL"/>
</dbReference>
<dbReference type="AlphaFoldDB" id="S5DQU4"/>
<name>S5DQU4_9ACTN</name>
<organism evidence="3">
    <name type="scientific">Candidatus Actinomarina minuta</name>
    <dbReference type="NCBI Taxonomy" id="1389454"/>
    <lineage>
        <taxon>Bacteria</taxon>
        <taxon>Bacillati</taxon>
        <taxon>Actinomycetota</taxon>
        <taxon>Actinomycetes</taxon>
        <taxon>Candidatus Actinomarinidae</taxon>
        <taxon>Candidatus Actinomarinales</taxon>
        <taxon>Candidatus Actinomarineae</taxon>
        <taxon>Candidatus Actinomarinaceae</taxon>
        <taxon>Candidatus Actinomarina</taxon>
    </lineage>
</organism>
<protein>
    <submittedName>
        <fullName evidence="3">6-phosphogluconolactonase/glucosamine-6-phosphate isomerase/deaminase</fullName>
    </submittedName>
</protein>
<dbReference type="Pfam" id="PF01182">
    <property type="entry name" value="Glucosamine_iso"/>
    <property type="match status" value="1"/>
</dbReference>
<keyword evidence="3" id="KW-0413">Isomerase</keyword>
<dbReference type="GO" id="GO:0016853">
    <property type="term" value="F:isomerase activity"/>
    <property type="evidence" value="ECO:0007669"/>
    <property type="project" value="UniProtKB-KW"/>
</dbReference>
<evidence type="ECO:0000256" key="1">
    <source>
        <dbReference type="ARBA" id="ARBA00004921"/>
    </source>
</evidence>
<dbReference type="SUPFAM" id="SSF100950">
    <property type="entry name" value="NagB/RpiA/CoA transferase-like"/>
    <property type="match status" value="1"/>
</dbReference>
<evidence type="ECO:0000259" key="2">
    <source>
        <dbReference type="Pfam" id="PF01182"/>
    </source>
</evidence>
<dbReference type="InterPro" id="IPR037171">
    <property type="entry name" value="NagB/RpiA_transferase-like"/>
</dbReference>
<dbReference type="EMBL" id="KC811127">
    <property type="protein sequence ID" value="AGQ19265.1"/>
    <property type="molecule type" value="Genomic_DNA"/>
</dbReference>
<dbReference type="PANTHER" id="PTHR11054">
    <property type="entry name" value="6-PHOSPHOGLUCONOLACTONASE"/>
    <property type="match status" value="1"/>
</dbReference>
<feature type="domain" description="Glucosamine/galactosamine-6-phosphate isomerase" evidence="2">
    <location>
        <begin position="14"/>
        <end position="208"/>
    </location>
</feature>
<dbReference type="GO" id="GO:0005975">
    <property type="term" value="P:carbohydrate metabolic process"/>
    <property type="evidence" value="ECO:0007669"/>
    <property type="project" value="InterPro"/>
</dbReference>